<dbReference type="AlphaFoldDB" id="A0A8T0H579"/>
<evidence type="ECO:0000256" key="1">
    <source>
        <dbReference type="SAM" id="Phobius"/>
    </source>
</evidence>
<keyword evidence="1" id="KW-1133">Transmembrane helix</keyword>
<evidence type="ECO:0000313" key="2">
    <source>
        <dbReference type="EMBL" id="KAG0565298.1"/>
    </source>
</evidence>
<comment type="caution">
    <text evidence="2">The sequence shown here is derived from an EMBL/GenBank/DDBJ whole genome shotgun (WGS) entry which is preliminary data.</text>
</comment>
<dbReference type="EMBL" id="CM026429">
    <property type="protein sequence ID" value="KAG0565298.1"/>
    <property type="molecule type" value="Genomic_DNA"/>
</dbReference>
<keyword evidence="3" id="KW-1185">Reference proteome</keyword>
<accession>A0A8T0H579</accession>
<feature type="transmembrane region" description="Helical" evidence="1">
    <location>
        <begin position="23"/>
        <end position="44"/>
    </location>
</feature>
<sequence>MEQSISLLQVVDKRIAVYETLKLSIHMVAFSGYLLCATFVFFTLSTRWLAHIPGYWSINCIDSTDVVAGILVLVHSFKPTICGSRNHLLEGVHWYTNVQSICLDSIVNEVRTIYITAIFFSGVKLGPANLRILCSIPVYEQALIHLQRFTCYCLH</sequence>
<proteinExistence type="predicted"/>
<dbReference type="Proteomes" id="UP000822688">
    <property type="component" value="Chromosome 8"/>
</dbReference>
<name>A0A8T0H579_CERPU</name>
<reference evidence="2" key="1">
    <citation type="submission" date="2020-06" db="EMBL/GenBank/DDBJ databases">
        <title>WGS assembly of Ceratodon purpureus strain R40.</title>
        <authorList>
            <person name="Carey S.B."/>
            <person name="Jenkins J."/>
            <person name="Shu S."/>
            <person name="Lovell J.T."/>
            <person name="Sreedasyam A."/>
            <person name="Maumus F."/>
            <person name="Tiley G.P."/>
            <person name="Fernandez-Pozo N."/>
            <person name="Barry K."/>
            <person name="Chen C."/>
            <person name="Wang M."/>
            <person name="Lipzen A."/>
            <person name="Daum C."/>
            <person name="Saski C.A."/>
            <person name="Payton A.C."/>
            <person name="Mcbreen J.C."/>
            <person name="Conrad R.E."/>
            <person name="Kollar L.M."/>
            <person name="Olsson S."/>
            <person name="Huttunen S."/>
            <person name="Landis J.B."/>
            <person name="Wickett N.J."/>
            <person name="Johnson M.G."/>
            <person name="Rensing S.A."/>
            <person name="Grimwood J."/>
            <person name="Schmutz J."/>
            <person name="Mcdaniel S.F."/>
        </authorList>
    </citation>
    <scope>NUCLEOTIDE SEQUENCE</scope>
    <source>
        <strain evidence="2">R40</strain>
    </source>
</reference>
<protein>
    <submittedName>
        <fullName evidence="2">Uncharacterized protein</fullName>
    </submittedName>
</protein>
<keyword evidence="1" id="KW-0812">Transmembrane</keyword>
<keyword evidence="1" id="KW-0472">Membrane</keyword>
<evidence type="ECO:0000313" key="3">
    <source>
        <dbReference type="Proteomes" id="UP000822688"/>
    </source>
</evidence>
<organism evidence="2 3">
    <name type="scientific">Ceratodon purpureus</name>
    <name type="common">Fire moss</name>
    <name type="synonym">Dicranum purpureum</name>
    <dbReference type="NCBI Taxonomy" id="3225"/>
    <lineage>
        <taxon>Eukaryota</taxon>
        <taxon>Viridiplantae</taxon>
        <taxon>Streptophyta</taxon>
        <taxon>Embryophyta</taxon>
        <taxon>Bryophyta</taxon>
        <taxon>Bryophytina</taxon>
        <taxon>Bryopsida</taxon>
        <taxon>Dicranidae</taxon>
        <taxon>Pseudoditrichales</taxon>
        <taxon>Ditrichaceae</taxon>
        <taxon>Ceratodon</taxon>
    </lineage>
</organism>
<gene>
    <name evidence="2" type="ORF">KC19_8G180300</name>
</gene>